<feature type="domain" description="MacB-like periplasmic core" evidence="9">
    <location>
        <begin position="23"/>
        <end position="238"/>
    </location>
</feature>
<evidence type="ECO:0000313" key="11">
    <source>
        <dbReference type="Proteomes" id="UP000228535"/>
    </source>
</evidence>
<protein>
    <submittedName>
        <fullName evidence="10">Putative ABC transport system permease protein</fullName>
    </submittedName>
</protein>
<keyword evidence="11" id="KW-1185">Reference proteome</keyword>
<sequence>MIRHLITLIWNRRRANGLLVSEIFLAFIAVFAVASLIMYMRQNYQTPLGFHYQDVWQINLKQGAQSEQRYATLQQVVQRLKATPGVTSVARSGENTPFSFNNGTAKLDAGEGANKRQSPSTDIYFAGPELQQVLDLQIAEGRWFDRRDEAATRRPVVITEATRAALFPNESPIGKIVRGLQEEWQVVGVTNSYRAGGELSTPRPAIMLYVSPNDTTEALSTLLVRVAPGAGAALKKQLGEQIHSTSPSWNSTIVALGEQRLAKLKMLLALPTMLGIVCLFLTMNVALGIFGVMWLNISRRRVEIGLRRAIGASAGSISGQILGEILIITTFGLGLGVLAVIQFPILGVFNVPASVYFLAIALGLGLIYGLVTLCAFYPSQLATGIRPALSLREE</sequence>
<evidence type="ECO:0000256" key="3">
    <source>
        <dbReference type="ARBA" id="ARBA00022692"/>
    </source>
</evidence>
<comment type="caution">
    <text evidence="10">The sequence shown here is derived from an EMBL/GenBank/DDBJ whole genome shotgun (WGS) entry which is preliminary data.</text>
</comment>
<accession>A0A2M9B5B9</accession>
<dbReference type="PANTHER" id="PTHR30572:SF4">
    <property type="entry name" value="ABC TRANSPORTER PERMEASE YTRF"/>
    <property type="match status" value="1"/>
</dbReference>
<dbReference type="AlphaFoldDB" id="A0A2M9B5B9"/>
<dbReference type="EMBL" id="PGFA01000003">
    <property type="protein sequence ID" value="PJJ53141.1"/>
    <property type="molecule type" value="Genomic_DNA"/>
</dbReference>
<evidence type="ECO:0000256" key="6">
    <source>
        <dbReference type="ARBA" id="ARBA00038076"/>
    </source>
</evidence>
<evidence type="ECO:0000256" key="4">
    <source>
        <dbReference type="ARBA" id="ARBA00022989"/>
    </source>
</evidence>
<comment type="subcellular location">
    <subcellularLocation>
        <location evidence="1">Cell membrane</location>
        <topology evidence="1">Multi-pass membrane protein</topology>
    </subcellularLocation>
</comment>
<dbReference type="GO" id="GO:0022857">
    <property type="term" value="F:transmembrane transporter activity"/>
    <property type="evidence" value="ECO:0007669"/>
    <property type="project" value="TreeGrafter"/>
</dbReference>
<dbReference type="InterPro" id="IPR025857">
    <property type="entry name" value="MacB_PCD"/>
</dbReference>
<evidence type="ECO:0000259" key="9">
    <source>
        <dbReference type="Pfam" id="PF12704"/>
    </source>
</evidence>
<evidence type="ECO:0000256" key="7">
    <source>
        <dbReference type="SAM" id="Phobius"/>
    </source>
</evidence>
<proteinExistence type="inferred from homology"/>
<evidence type="ECO:0000313" key="10">
    <source>
        <dbReference type="EMBL" id="PJJ53141.1"/>
    </source>
</evidence>
<feature type="transmembrane region" description="Helical" evidence="7">
    <location>
        <begin position="355"/>
        <end position="377"/>
    </location>
</feature>
<dbReference type="Proteomes" id="UP000228535">
    <property type="component" value="Unassembled WGS sequence"/>
</dbReference>
<dbReference type="InterPro" id="IPR003838">
    <property type="entry name" value="ABC3_permease_C"/>
</dbReference>
<dbReference type="Pfam" id="PF02687">
    <property type="entry name" value="FtsX"/>
    <property type="match status" value="1"/>
</dbReference>
<keyword evidence="2" id="KW-1003">Cell membrane</keyword>
<evidence type="ECO:0000256" key="1">
    <source>
        <dbReference type="ARBA" id="ARBA00004651"/>
    </source>
</evidence>
<feature type="domain" description="ABC3 transporter permease C-terminal" evidence="8">
    <location>
        <begin position="278"/>
        <end position="384"/>
    </location>
</feature>
<feature type="transmembrane region" description="Helical" evidence="7">
    <location>
        <begin position="325"/>
        <end position="349"/>
    </location>
</feature>
<dbReference type="Pfam" id="PF12704">
    <property type="entry name" value="MacB_PCD"/>
    <property type="match status" value="1"/>
</dbReference>
<evidence type="ECO:0000256" key="2">
    <source>
        <dbReference type="ARBA" id="ARBA00022475"/>
    </source>
</evidence>
<feature type="transmembrane region" description="Helical" evidence="7">
    <location>
        <begin position="273"/>
        <end position="297"/>
    </location>
</feature>
<name>A0A2M9B5B9_9BACT</name>
<feature type="transmembrane region" description="Helical" evidence="7">
    <location>
        <begin position="20"/>
        <end position="40"/>
    </location>
</feature>
<comment type="similarity">
    <text evidence="6">Belongs to the ABC-4 integral membrane protein family.</text>
</comment>
<evidence type="ECO:0000259" key="8">
    <source>
        <dbReference type="Pfam" id="PF02687"/>
    </source>
</evidence>
<dbReference type="OrthoDB" id="8769057at2"/>
<gene>
    <name evidence="10" type="ORF">CLV45_3799</name>
</gene>
<keyword evidence="3 7" id="KW-0812">Transmembrane</keyword>
<dbReference type="RefSeq" id="WP_100338041.1">
    <property type="nucleotide sequence ID" value="NZ_PGFA01000003.1"/>
</dbReference>
<reference evidence="10 11" key="1">
    <citation type="submission" date="2017-11" db="EMBL/GenBank/DDBJ databases">
        <title>Genomic Encyclopedia of Archaeal and Bacterial Type Strains, Phase II (KMG-II): From Individual Species to Whole Genera.</title>
        <authorList>
            <person name="Goeker M."/>
        </authorList>
    </citation>
    <scope>NUCLEOTIDE SEQUENCE [LARGE SCALE GENOMIC DNA]</scope>
    <source>
        <strain evidence="10 11">DSM 11115</strain>
    </source>
</reference>
<dbReference type="InterPro" id="IPR050250">
    <property type="entry name" value="Macrolide_Exporter_MacB"/>
</dbReference>
<dbReference type="PANTHER" id="PTHR30572">
    <property type="entry name" value="MEMBRANE COMPONENT OF TRANSPORTER-RELATED"/>
    <property type="match status" value="1"/>
</dbReference>
<evidence type="ECO:0000256" key="5">
    <source>
        <dbReference type="ARBA" id="ARBA00023136"/>
    </source>
</evidence>
<keyword evidence="5 7" id="KW-0472">Membrane</keyword>
<dbReference type="GO" id="GO:0005886">
    <property type="term" value="C:plasma membrane"/>
    <property type="evidence" value="ECO:0007669"/>
    <property type="project" value="UniProtKB-SubCell"/>
</dbReference>
<organism evidence="10 11">
    <name type="scientific">Hymenobacter chitinivorans DSM 11115</name>
    <dbReference type="NCBI Taxonomy" id="1121954"/>
    <lineage>
        <taxon>Bacteria</taxon>
        <taxon>Pseudomonadati</taxon>
        <taxon>Bacteroidota</taxon>
        <taxon>Cytophagia</taxon>
        <taxon>Cytophagales</taxon>
        <taxon>Hymenobacteraceae</taxon>
        <taxon>Hymenobacter</taxon>
    </lineage>
</organism>
<keyword evidence="4 7" id="KW-1133">Transmembrane helix</keyword>